<evidence type="ECO:0000313" key="6">
    <source>
        <dbReference type="Proteomes" id="UP000654075"/>
    </source>
</evidence>
<dbReference type="GO" id="GO:0085020">
    <property type="term" value="P:protein K6-linked ubiquitination"/>
    <property type="evidence" value="ECO:0007669"/>
    <property type="project" value="TreeGrafter"/>
</dbReference>
<dbReference type="PANTHER" id="PTHR24171:SF8">
    <property type="entry name" value="BRCA1-ASSOCIATED RING DOMAIN PROTEIN 1"/>
    <property type="match status" value="1"/>
</dbReference>
<dbReference type="InterPro" id="IPR002110">
    <property type="entry name" value="Ankyrin_rpt"/>
</dbReference>
<reference evidence="5" key="1">
    <citation type="submission" date="2021-02" db="EMBL/GenBank/DDBJ databases">
        <authorList>
            <person name="Dougan E. K."/>
            <person name="Rhodes N."/>
            <person name="Thang M."/>
            <person name="Chan C."/>
        </authorList>
    </citation>
    <scope>NUCLEOTIDE SEQUENCE</scope>
</reference>
<keyword evidence="2 3" id="KW-0040">ANK repeat</keyword>
<evidence type="ECO:0000256" key="1">
    <source>
        <dbReference type="ARBA" id="ARBA00022737"/>
    </source>
</evidence>
<comment type="caution">
    <text evidence="5">The sequence shown here is derived from an EMBL/GenBank/DDBJ whole genome shotgun (WGS) entry which is preliminary data.</text>
</comment>
<dbReference type="PROSITE" id="PS50088">
    <property type="entry name" value="ANK_REPEAT"/>
    <property type="match status" value="3"/>
</dbReference>
<dbReference type="Pfam" id="PF12796">
    <property type="entry name" value="Ank_2"/>
    <property type="match status" value="1"/>
</dbReference>
<dbReference type="InterPro" id="IPR023674">
    <property type="entry name" value="Ribosomal_uL1-like"/>
</dbReference>
<dbReference type="SUPFAM" id="SSF48403">
    <property type="entry name" value="Ankyrin repeat"/>
    <property type="match status" value="1"/>
</dbReference>
<feature type="repeat" description="ANK" evidence="3">
    <location>
        <begin position="461"/>
        <end position="484"/>
    </location>
</feature>
<feature type="repeat" description="ANK" evidence="3">
    <location>
        <begin position="505"/>
        <end position="537"/>
    </location>
</feature>
<feature type="compositionally biased region" description="Basic and acidic residues" evidence="4">
    <location>
        <begin position="566"/>
        <end position="581"/>
    </location>
</feature>
<dbReference type="EMBL" id="CAJNNV010030728">
    <property type="protein sequence ID" value="CAE8633331.1"/>
    <property type="molecule type" value="Genomic_DNA"/>
</dbReference>
<evidence type="ECO:0000256" key="4">
    <source>
        <dbReference type="SAM" id="MobiDB-lite"/>
    </source>
</evidence>
<evidence type="ECO:0000256" key="3">
    <source>
        <dbReference type="PROSITE-ProRule" id="PRU00023"/>
    </source>
</evidence>
<dbReference type="InterPro" id="IPR016095">
    <property type="entry name" value="Ribosomal_uL1_3-a/b-sand"/>
</dbReference>
<organism evidence="5 6">
    <name type="scientific">Polarella glacialis</name>
    <name type="common">Dinoflagellate</name>
    <dbReference type="NCBI Taxonomy" id="89957"/>
    <lineage>
        <taxon>Eukaryota</taxon>
        <taxon>Sar</taxon>
        <taxon>Alveolata</taxon>
        <taxon>Dinophyceae</taxon>
        <taxon>Suessiales</taxon>
        <taxon>Suessiaceae</taxon>
        <taxon>Polarella</taxon>
    </lineage>
</organism>
<dbReference type="AlphaFoldDB" id="A0A813H6A1"/>
<dbReference type="Gene3D" id="3.40.50.790">
    <property type="match status" value="1"/>
</dbReference>
<accession>A0A813H6A1</accession>
<sequence>MAVDPDALPWRIGGSHPLAGTETQFIIIEDKTGYEAAAYWISSYADLLWHFSMASFFRTVPSDDYSYYNMSAPECGQDQNASAQAPGDVPEQVVAHGAADPAELHVPSYVATPCRSQRAPPKCTDRSLAQNLPFHVAIMRQAIFGEFYQISSLTKRNLPAHEDTWRVGLSVCHHARCSNTDVVVHPGTPKPLDIGRVLAKCGGSAGEETRITVLIGLRSRVAVFAHGLHTPLVGSFIRILPALRKAAFQHSGSSLLIKAWNYYRGDAVVLRRLSYSFTALCVHCDQDFSRPIESANKFLLCTPCQIFLCEDDDKDDDKLPHVPRPRMKICVLGDAMRCEAAQRAGIPFKSALIPQIPRLLGPGLYVAGKFPGLILHTDNLENKAEGAAAPSGVVTELHTAAREGNLEQLEALLADEEKVKAINTTDQHHRTPLHLAAFFGKAAAAEKLLEKGADPQKEAMDGFLPLHFAAQGGHLEVIRLLVKKVGSKGDHGNVKRYVNRVIRKGKKSALHLTVSKGHSETARFLVMKGASTELKTAGGQTALDLCQDETLRDLLTGDAAAAAASEQDREAEVRAEDEPAAKRSKVADSGSQGSAPLVVDSPPMQRLPNEARGSDSEALAVPGLLACGAWALSSVDLKGE</sequence>
<name>A0A813H6A1_POLGL</name>
<feature type="repeat" description="ANK" evidence="3">
    <location>
        <begin position="428"/>
        <end position="460"/>
    </location>
</feature>
<dbReference type="OrthoDB" id="448210at2759"/>
<dbReference type="SUPFAM" id="SSF56808">
    <property type="entry name" value="Ribosomal protein L1"/>
    <property type="match status" value="1"/>
</dbReference>
<proteinExistence type="predicted"/>
<evidence type="ECO:0000313" key="5">
    <source>
        <dbReference type="EMBL" id="CAE8633331.1"/>
    </source>
</evidence>
<dbReference type="PANTHER" id="PTHR24171">
    <property type="entry name" value="ANKYRIN REPEAT DOMAIN-CONTAINING PROTEIN 39-RELATED"/>
    <property type="match status" value="1"/>
</dbReference>
<keyword evidence="6" id="KW-1185">Reference proteome</keyword>
<gene>
    <name evidence="5" type="ORF">PGLA1383_LOCUS49240</name>
</gene>
<evidence type="ECO:0000256" key="2">
    <source>
        <dbReference type="ARBA" id="ARBA00023043"/>
    </source>
</evidence>
<dbReference type="InterPro" id="IPR036770">
    <property type="entry name" value="Ankyrin_rpt-contain_sf"/>
</dbReference>
<dbReference type="Proteomes" id="UP000654075">
    <property type="component" value="Unassembled WGS sequence"/>
</dbReference>
<dbReference type="PROSITE" id="PS50297">
    <property type="entry name" value="ANK_REP_REGION"/>
    <property type="match status" value="2"/>
</dbReference>
<dbReference type="SMART" id="SM00248">
    <property type="entry name" value="ANK"/>
    <property type="match status" value="4"/>
</dbReference>
<protein>
    <submittedName>
        <fullName evidence="5">Uncharacterized protein</fullName>
    </submittedName>
</protein>
<feature type="region of interest" description="Disordered" evidence="4">
    <location>
        <begin position="559"/>
        <end position="615"/>
    </location>
</feature>
<dbReference type="Gene3D" id="1.25.40.20">
    <property type="entry name" value="Ankyrin repeat-containing domain"/>
    <property type="match status" value="1"/>
</dbReference>
<keyword evidence="1" id="KW-0677">Repeat</keyword>
<dbReference type="GO" id="GO:0004842">
    <property type="term" value="F:ubiquitin-protein transferase activity"/>
    <property type="evidence" value="ECO:0007669"/>
    <property type="project" value="TreeGrafter"/>
</dbReference>
<feature type="non-terminal residue" evidence="5">
    <location>
        <position position="1"/>
    </location>
</feature>